<dbReference type="NCBIfam" id="TIGR01494">
    <property type="entry name" value="ATPase_P-type"/>
    <property type="match status" value="2"/>
</dbReference>
<dbReference type="SFLD" id="SFLDG00002">
    <property type="entry name" value="C1.7:_P-type_atpase_like"/>
    <property type="match status" value="1"/>
</dbReference>
<feature type="domain" description="Cation-transporting P-type ATPase N-terminal" evidence="9">
    <location>
        <begin position="1"/>
        <end position="62"/>
    </location>
</feature>
<dbReference type="PANTHER" id="PTHR42861">
    <property type="entry name" value="CALCIUM-TRANSPORTING ATPASE"/>
    <property type="match status" value="1"/>
</dbReference>
<dbReference type="Gene3D" id="1.20.1110.10">
    <property type="entry name" value="Calcium-transporting ATPase, transmembrane domain"/>
    <property type="match status" value="1"/>
</dbReference>
<dbReference type="Pfam" id="PF00702">
    <property type="entry name" value="Hydrolase"/>
    <property type="match status" value="1"/>
</dbReference>
<feature type="transmembrane region" description="Helical" evidence="8">
    <location>
        <begin position="732"/>
        <end position="755"/>
    </location>
</feature>
<dbReference type="PROSITE" id="PS00154">
    <property type="entry name" value="ATPASE_E1_E2"/>
    <property type="match status" value="1"/>
</dbReference>
<dbReference type="SFLD" id="SFLDS00003">
    <property type="entry name" value="Haloacid_Dehalogenase"/>
    <property type="match status" value="1"/>
</dbReference>
<accession>A0A0R1TW57</accession>
<dbReference type="EMBL" id="AZFJ01000052">
    <property type="protein sequence ID" value="KRL85487.1"/>
    <property type="molecule type" value="Genomic_DNA"/>
</dbReference>
<evidence type="ECO:0000256" key="2">
    <source>
        <dbReference type="ARBA" id="ARBA00022692"/>
    </source>
</evidence>
<name>A0A0R1TW57_9LACO</name>
<dbReference type="InterPro" id="IPR001757">
    <property type="entry name" value="P_typ_ATPase"/>
</dbReference>
<dbReference type="Pfam" id="PF00690">
    <property type="entry name" value="Cation_ATPase_N"/>
    <property type="match status" value="1"/>
</dbReference>
<keyword evidence="7 8" id="KW-0472">Membrane</keyword>
<feature type="transmembrane region" description="Helical" evidence="8">
    <location>
        <begin position="238"/>
        <end position="257"/>
    </location>
</feature>
<proteinExistence type="predicted"/>
<organism evidence="10 11">
    <name type="scientific">Lacticaseibacillus pantheris DSM 15945 = JCM 12539 = NBRC 106106</name>
    <dbReference type="NCBI Taxonomy" id="1423783"/>
    <lineage>
        <taxon>Bacteria</taxon>
        <taxon>Bacillati</taxon>
        <taxon>Bacillota</taxon>
        <taxon>Bacilli</taxon>
        <taxon>Lactobacillales</taxon>
        <taxon>Lactobacillaceae</taxon>
        <taxon>Lacticaseibacillus</taxon>
    </lineage>
</organism>
<dbReference type="SMART" id="SM00831">
    <property type="entry name" value="Cation_ATPase_N"/>
    <property type="match status" value="1"/>
</dbReference>
<evidence type="ECO:0000256" key="1">
    <source>
        <dbReference type="ARBA" id="ARBA00004141"/>
    </source>
</evidence>
<dbReference type="InterPro" id="IPR059000">
    <property type="entry name" value="ATPase_P-type_domA"/>
</dbReference>
<evidence type="ECO:0000313" key="10">
    <source>
        <dbReference type="EMBL" id="KRL85487.1"/>
    </source>
</evidence>
<reference evidence="10 11" key="1">
    <citation type="journal article" date="2015" name="Genome Announc.">
        <title>Expanding the biotechnology potential of lactobacilli through comparative genomics of 213 strains and associated genera.</title>
        <authorList>
            <person name="Sun Z."/>
            <person name="Harris H.M."/>
            <person name="McCann A."/>
            <person name="Guo C."/>
            <person name="Argimon S."/>
            <person name="Zhang W."/>
            <person name="Yang X."/>
            <person name="Jeffery I.B."/>
            <person name="Cooney J.C."/>
            <person name="Kagawa T.F."/>
            <person name="Liu W."/>
            <person name="Song Y."/>
            <person name="Salvetti E."/>
            <person name="Wrobel A."/>
            <person name="Rasinkangas P."/>
            <person name="Parkhill J."/>
            <person name="Rea M.C."/>
            <person name="O'Sullivan O."/>
            <person name="Ritari J."/>
            <person name="Douillard F.P."/>
            <person name="Paul Ross R."/>
            <person name="Yang R."/>
            <person name="Briner A.E."/>
            <person name="Felis G.E."/>
            <person name="de Vos W.M."/>
            <person name="Barrangou R."/>
            <person name="Klaenhammer T.R."/>
            <person name="Caufield P.W."/>
            <person name="Cui Y."/>
            <person name="Zhang H."/>
            <person name="O'Toole P.W."/>
        </authorList>
    </citation>
    <scope>NUCLEOTIDE SEQUENCE [LARGE SCALE GENOMIC DNA]</scope>
    <source>
        <strain evidence="10 11">DSM 15945</strain>
    </source>
</reference>
<dbReference type="PATRIC" id="fig|1423783.4.peg.1696"/>
<dbReference type="InterPro" id="IPR008250">
    <property type="entry name" value="ATPase_P-typ_transduc_dom_A_sf"/>
</dbReference>
<keyword evidence="11" id="KW-1185">Reference proteome</keyword>
<feature type="transmembrane region" description="Helical" evidence="8">
    <location>
        <begin position="579"/>
        <end position="599"/>
    </location>
</feature>
<feature type="transmembrane region" description="Helical" evidence="8">
    <location>
        <begin position="212"/>
        <end position="232"/>
    </location>
</feature>
<dbReference type="SUPFAM" id="SSF81653">
    <property type="entry name" value="Calcium ATPase, transduction domain A"/>
    <property type="match status" value="1"/>
</dbReference>
<feature type="transmembrane region" description="Helical" evidence="8">
    <location>
        <begin position="64"/>
        <end position="82"/>
    </location>
</feature>
<dbReference type="GO" id="GO:0005524">
    <property type="term" value="F:ATP binding"/>
    <property type="evidence" value="ECO:0007669"/>
    <property type="project" value="UniProtKB-KW"/>
</dbReference>
<dbReference type="SFLD" id="SFLDF00027">
    <property type="entry name" value="p-type_atpase"/>
    <property type="match status" value="1"/>
</dbReference>
<dbReference type="InterPro" id="IPR023214">
    <property type="entry name" value="HAD_sf"/>
</dbReference>
<feature type="transmembrane region" description="Helical" evidence="8">
    <location>
        <begin position="642"/>
        <end position="661"/>
    </location>
</feature>
<sequence>MTEKNDLNGLAQAEADQRLARNGFNEVAEPPFNFATAIITRLWEPSAWILEAALIIEIVLGKGIQAGFIVLMLLFAAVNGAIQSRRANTVLRSLSHDLSPTAAVSRDVKWKQVSAKHLVVDDLISLRQGDIIPADVRLLTDTLEVNESSITGEAKAVNRTPGDTAYAGTEVLSGNALAIVTATGANSRSGKTISLINQSSAPGHLQKLLGEIIGYLAAFDAVLAVLSIIVAIVRHEDLVAMLPFLAMLFIATIPIAMPSSFAVANSVEAKVLSTKHVLVSDLTGIQEAANMNVLLVDKTGTITANKPAVVAFYNWSTLPDADVTRLAISAADTRNARVIDAALFNYAQAHNIKAWPQHEFTPFTSGIGYSQATVVTDSTTVNVKLGALKKLTALATNHPDLTAVNFAEGRTAAVVVDSQLVGLFVLQDQPRADSATAIKALQARGVKVIMLTGDNQKTAAAIAQAVGLNGEVRSYTEVNVGTKIAGLAGIADVTPEDKLAMAQRLQGEGYVVGMTGDGVNDAPALKQADVGIAVDNAVDLAKRSARMVLLADGLTPIIEILDAGHRVYQRMMTWTITKLSRTAELTLLLTLGYLILHFIPLTLNAMILVAILNDCVTLVLGTDRTTITHQPESWNLAKLSKIAGILAIGWSTVGYGWLTWLQRLGLTTGQVSTGLYVYLIFSAMLTILMTRTQKPFWASRPSRAVAVAIGGNCILTLVLALTGWGIAAISPALIGLAIVITLLTGIVLTAIRFAAHI</sequence>
<feature type="transmembrane region" description="Helical" evidence="8">
    <location>
        <begin position="673"/>
        <end position="692"/>
    </location>
</feature>
<evidence type="ECO:0000256" key="5">
    <source>
        <dbReference type="ARBA" id="ARBA00022967"/>
    </source>
</evidence>
<evidence type="ECO:0000256" key="4">
    <source>
        <dbReference type="ARBA" id="ARBA00022840"/>
    </source>
</evidence>
<evidence type="ECO:0000259" key="9">
    <source>
        <dbReference type="SMART" id="SM00831"/>
    </source>
</evidence>
<evidence type="ECO:0000256" key="8">
    <source>
        <dbReference type="SAM" id="Phobius"/>
    </source>
</evidence>
<keyword evidence="5" id="KW-1278">Translocase</keyword>
<gene>
    <name evidence="10" type="ORF">FC50_GL001653</name>
</gene>
<keyword evidence="2 8" id="KW-0812">Transmembrane</keyword>
<dbReference type="GO" id="GO:0016020">
    <property type="term" value="C:membrane"/>
    <property type="evidence" value="ECO:0007669"/>
    <property type="project" value="UniProtKB-SubCell"/>
</dbReference>
<dbReference type="SUPFAM" id="SSF56784">
    <property type="entry name" value="HAD-like"/>
    <property type="match status" value="1"/>
</dbReference>
<dbReference type="OrthoDB" id="9813266at2"/>
<feature type="transmembrane region" description="Helical" evidence="8">
    <location>
        <begin position="704"/>
        <end position="726"/>
    </location>
</feature>
<dbReference type="InterPro" id="IPR044492">
    <property type="entry name" value="P_typ_ATPase_HD_dom"/>
</dbReference>
<keyword evidence="3" id="KW-0547">Nucleotide-binding</keyword>
<dbReference type="InterPro" id="IPR023298">
    <property type="entry name" value="ATPase_P-typ_TM_dom_sf"/>
</dbReference>
<dbReference type="Gene3D" id="3.40.50.1000">
    <property type="entry name" value="HAD superfamily/HAD-like"/>
    <property type="match status" value="1"/>
</dbReference>
<dbReference type="SUPFAM" id="SSF81665">
    <property type="entry name" value="Calcium ATPase, transmembrane domain M"/>
    <property type="match status" value="1"/>
</dbReference>
<evidence type="ECO:0000256" key="7">
    <source>
        <dbReference type="ARBA" id="ARBA00023136"/>
    </source>
</evidence>
<dbReference type="InterPro" id="IPR036412">
    <property type="entry name" value="HAD-like_sf"/>
</dbReference>
<evidence type="ECO:0000256" key="6">
    <source>
        <dbReference type="ARBA" id="ARBA00022989"/>
    </source>
</evidence>
<dbReference type="RefSeq" id="WP_056956947.1">
    <property type="nucleotide sequence ID" value="NZ_AZFJ01000052.1"/>
</dbReference>
<dbReference type="InterPro" id="IPR023299">
    <property type="entry name" value="ATPase_P-typ_cyto_dom_N"/>
</dbReference>
<keyword evidence="6 8" id="KW-1133">Transmembrane helix</keyword>
<dbReference type="InterPro" id="IPR018303">
    <property type="entry name" value="ATPase_P-typ_P_site"/>
</dbReference>
<dbReference type="InterPro" id="IPR004014">
    <property type="entry name" value="ATPase_P-typ_cation-transptr_N"/>
</dbReference>
<dbReference type="Gene3D" id="2.70.150.10">
    <property type="entry name" value="Calcium-transporting ATPase, cytoplasmic transduction domain A"/>
    <property type="match status" value="1"/>
</dbReference>
<comment type="subcellular location">
    <subcellularLocation>
        <location evidence="1">Membrane</location>
        <topology evidence="1">Multi-pass membrane protein</topology>
    </subcellularLocation>
</comment>
<dbReference type="Proteomes" id="UP000051922">
    <property type="component" value="Unassembled WGS sequence"/>
</dbReference>
<protein>
    <submittedName>
        <fullName evidence="10">Cadmium-manganese-transporting P-type ATPase</fullName>
    </submittedName>
</protein>
<dbReference type="Pfam" id="PF00122">
    <property type="entry name" value="E1-E2_ATPase"/>
    <property type="match status" value="1"/>
</dbReference>
<dbReference type="GO" id="GO:0016887">
    <property type="term" value="F:ATP hydrolysis activity"/>
    <property type="evidence" value="ECO:0007669"/>
    <property type="project" value="InterPro"/>
</dbReference>
<dbReference type="PRINTS" id="PR00119">
    <property type="entry name" value="CATATPASE"/>
</dbReference>
<keyword evidence="4" id="KW-0067">ATP-binding</keyword>
<evidence type="ECO:0000313" key="11">
    <source>
        <dbReference type="Proteomes" id="UP000051922"/>
    </source>
</evidence>
<evidence type="ECO:0000256" key="3">
    <source>
        <dbReference type="ARBA" id="ARBA00022741"/>
    </source>
</evidence>
<dbReference type="Gene3D" id="3.40.1110.10">
    <property type="entry name" value="Calcium-transporting ATPase, cytoplasmic domain N"/>
    <property type="match status" value="1"/>
</dbReference>
<dbReference type="AlphaFoldDB" id="A0A0R1TW57"/>
<dbReference type="PRINTS" id="PR00120">
    <property type="entry name" value="HATPASE"/>
</dbReference>
<comment type="caution">
    <text evidence="10">The sequence shown here is derived from an EMBL/GenBank/DDBJ whole genome shotgun (WGS) entry which is preliminary data.</text>
</comment>
<dbReference type="STRING" id="1423783.FC50_GL001653"/>